<dbReference type="VEuPathDB" id="TrichDB:TVAGG3_0989750"/>
<dbReference type="PANTHER" id="PTHR24182">
    <property type="entry name" value="ANKYRIN REPEAT AND SOCS BOX CONTAINING 4"/>
    <property type="match status" value="1"/>
</dbReference>
<dbReference type="SMR" id="A2DP08"/>
<dbReference type="VEuPathDB" id="TrichDB:TVAG_010820"/>
<dbReference type="PANTHER" id="PTHR24182:SF13">
    <property type="entry name" value="LD18443P"/>
    <property type="match status" value="1"/>
</dbReference>
<dbReference type="Pfam" id="PF11929">
    <property type="entry name" value="DUF3447"/>
    <property type="match status" value="1"/>
</dbReference>
<dbReference type="SUPFAM" id="SSF140860">
    <property type="entry name" value="Pseudo ankyrin repeat-like"/>
    <property type="match status" value="1"/>
</dbReference>
<evidence type="ECO:0000313" key="4">
    <source>
        <dbReference type="Proteomes" id="UP000001542"/>
    </source>
</evidence>
<feature type="repeat" description="ANK" evidence="1">
    <location>
        <begin position="267"/>
        <end position="299"/>
    </location>
</feature>
<dbReference type="PROSITE" id="PS50297">
    <property type="entry name" value="ANK_REP_REGION"/>
    <property type="match status" value="2"/>
</dbReference>
<dbReference type="STRING" id="5722.A2DP08"/>
<feature type="domain" description="DUF3447" evidence="2">
    <location>
        <begin position="56"/>
        <end position="131"/>
    </location>
</feature>
<evidence type="ECO:0000259" key="2">
    <source>
        <dbReference type="Pfam" id="PF11929"/>
    </source>
</evidence>
<feature type="repeat" description="ANK" evidence="1">
    <location>
        <begin position="173"/>
        <end position="202"/>
    </location>
</feature>
<organism evidence="3 4">
    <name type="scientific">Trichomonas vaginalis (strain ATCC PRA-98 / G3)</name>
    <dbReference type="NCBI Taxonomy" id="412133"/>
    <lineage>
        <taxon>Eukaryota</taxon>
        <taxon>Metamonada</taxon>
        <taxon>Parabasalia</taxon>
        <taxon>Trichomonadida</taxon>
        <taxon>Trichomonadidae</taxon>
        <taxon>Trichomonas</taxon>
    </lineage>
</organism>
<keyword evidence="1" id="KW-0040">ANK repeat</keyword>
<dbReference type="SMART" id="SM00248">
    <property type="entry name" value="ANK"/>
    <property type="match status" value="8"/>
</dbReference>
<dbReference type="KEGG" id="tva:4775879"/>
<proteinExistence type="predicted"/>
<dbReference type="Proteomes" id="UP000001542">
    <property type="component" value="Unassembled WGS sequence"/>
</dbReference>
<sequence length="332" mass="37458">MEDDIEAFIGFTEKEDFDAQQKYPCRYFWCLSDSSFLELCCYFGSVQCFKLLRTKFKSEITHKCLLYSFLSGKPDIMSECLKVIKPDSECMYYAIFSHNIDFITFLMNEFNIKVDLGMCVAYNNIQAFFVYLDQTGDINTCLTYSPKFNSLTLVKYLINNGGDVPATNSCYMTALGNAVSINSLEISELLIKHGADVNSKNQYGIPILHYCDDSIEMLNLFINSDANLDIRDEDGNSVLHFLCTRFSLELIEVLIANGVDIDARSNCGNTPLISAASCNEMETAKILINLGADINAANDENYTALDYARQCNNKEFEEFLISHGGKSFHTPE</sequence>
<dbReference type="eggNOG" id="KOG0504">
    <property type="taxonomic scope" value="Eukaryota"/>
</dbReference>
<keyword evidence="4" id="KW-1185">Reference proteome</keyword>
<dbReference type="InterPro" id="IPR036770">
    <property type="entry name" value="Ankyrin_rpt-contain_sf"/>
</dbReference>
<evidence type="ECO:0000256" key="1">
    <source>
        <dbReference type="PROSITE-ProRule" id="PRU00023"/>
    </source>
</evidence>
<dbReference type="Gene3D" id="1.25.40.20">
    <property type="entry name" value="Ankyrin repeat-containing domain"/>
    <property type="match status" value="1"/>
</dbReference>
<dbReference type="RefSeq" id="XP_001329992.1">
    <property type="nucleotide sequence ID" value="XM_001329957.1"/>
</dbReference>
<dbReference type="InParanoid" id="A2DP08"/>
<dbReference type="Pfam" id="PF12796">
    <property type="entry name" value="Ank_2"/>
    <property type="match status" value="2"/>
</dbReference>
<dbReference type="PROSITE" id="PS50088">
    <property type="entry name" value="ANK_REPEAT"/>
    <property type="match status" value="3"/>
</dbReference>
<evidence type="ECO:0000313" key="3">
    <source>
        <dbReference type="EMBL" id="EAY17857.1"/>
    </source>
</evidence>
<gene>
    <name evidence="3" type="ORF">TVAG_010820</name>
</gene>
<dbReference type="OrthoDB" id="539213at2759"/>
<feature type="repeat" description="ANK" evidence="1">
    <location>
        <begin position="234"/>
        <end position="266"/>
    </location>
</feature>
<dbReference type="SUPFAM" id="SSF48403">
    <property type="entry name" value="Ankyrin repeat"/>
    <property type="match status" value="1"/>
</dbReference>
<dbReference type="InterPro" id="IPR020683">
    <property type="entry name" value="DUF3447"/>
</dbReference>
<reference evidence="3" key="2">
    <citation type="journal article" date="2007" name="Science">
        <title>Draft genome sequence of the sexually transmitted pathogen Trichomonas vaginalis.</title>
        <authorList>
            <person name="Carlton J.M."/>
            <person name="Hirt R.P."/>
            <person name="Silva J.C."/>
            <person name="Delcher A.L."/>
            <person name="Schatz M."/>
            <person name="Zhao Q."/>
            <person name="Wortman J.R."/>
            <person name="Bidwell S.L."/>
            <person name="Alsmark U.C.M."/>
            <person name="Besteiro S."/>
            <person name="Sicheritz-Ponten T."/>
            <person name="Noel C.J."/>
            <person name="Dacks J.B."/>
            <person name="Foster P.G."/>
            <person name="Simillion C."/>
            <person name="Van de Peer Y."/>
            <person name="Miranda-Saavedra D."/>
            <person name="Barton G.J."/>
            <person name="Westrop G.D."/>
            <person name="Mueller S."/>
            <person name="Dessi D."/>
            <person name="Fiori P.L."/>
            <person name="Ren Q."/>
            <person name="Paulsen I."/>
            <person name="Zhang H."/>
            <person name="Bastida-Corcuera F.D."/>
            <person name="Simoes-Barbosa A."/>
            <person name="Brown M.T."/>
            <person name="Hayes R.D."/>
            <person name="Mukherjee M."/>
            <person name="Okumura C.Y."/>
            <person name="Schneider R."/>
            <person name="Smith A.J."/>
            <person name="Vanacova S."/>
            <person name="Villalvazo M."/>
            <person name="Haas B.J."/>
            <person name="Pertea M."/>
            <person name="Feldblyum T.V."/>
            <person name="Utterback T.R."/>
            <person name="Shu C.L."/>
            <person name="Osoegawa K."/>
            <person name="de Jong P.J."/>
            <person name="Hrdy I."/>
            <person name="Horvathova L."/>
            <person name="Zubacova Z."/>
            <person name="Dolezal P."/>
            <person name="Malik S.B."/>
            <person name="Logsdon J.M. Jr."/>
            <person name="Henze K."/>
            <person name="Gupta A."/>
            <person name="Wang C.C."/>
            <person name="Dunne R.L."/>
            <person name="Upcroft J.A."/>
            <person name="Upcroft P."/>
            <person name="White O."/>
            <person name="Salzberg S.L."/>
            <person name="Tang P."/>
            <person name="Chiu C.-H."/>
            <person name="Lee Y.-S."/>
            <person name="Embley T.M."/>
            <person name="Coombs G.H."/>
            <person name="Mottram J.C."/>
            <person name="Tachezy J."/>
            <person name="Fraser-Liggett C.M."/>
            <person name="Johnson P.J."/>
        </authorList>
    </citation>
    <scope>NUCLEOTIDE SEQUENCE [LARGE SCALE GENOMIC DNA]</scope>
    <source>
        <strain evidence="3">G3</strain>
    </source>
</reference>
<protein>
    <submittedName>
        <fullName evidence="3">Ankyrin repeat protein, putative</fullName>
    </submittedName>
</protein>
<dbReference type="AlphaFoldDB" id="A2DP08"/>
<dbReference type="InterPro" id="IPR002110">
    <property type="entry name" value="Ankyrin_rpt"/>
</dbReference>
<dbReference type="EMBL" id="DS113225">
    <property type="protein sequence ID" value="EAY17857.1"/>
    <property type="molecule type" value="Genomic_DNA"/>
</dbReference>
<accession>A2DP08</accession>
<name>A2DP08_TRIV3</name>
<reference evidence="3" key="1">
    <citation type="submission" date="2006-10" db="EMBL/GenBank/DDBJ databases">
        <authorList>
            <person name="Amadeo P."/>
            <person name="Zhao Q."/>
            <person name="Wortman J."/>
            <person name="Fraser-Liggett C."/>
            <person name="Carlton J."/>
        </authorList>
    </citation>
    <scope>NUCLEOTIDE SEQUENCE</scope>
    <source>
        <strain evidence="3">G3</strain>
    </source>
</reference>